<evidence type="ECO:0000256" key="1">
    <source>
        <dbReference type="SAM" id="Phobius"/>
    </source>
</evidence>
<sequence>MSAITIVNLVILAAILIKDWGHNRVTLFPIVRPLLLSVAIVPFVLPKFDAAGGGLTMEAASVVAGIAVGALACAMLRVSVDEEGKGWYDAGYAYVVVWVLISVLRQLFVYGCQHWFTRDLGRFLVENRISPAAFGDSILFFTLSMVIATRLGILIRSRLLAARTVPAAA</sequence>
<keyword evidence="1" id="KW-0472">Membrane</keyword>
<evidence type="ECO:0000313" key="3">
    <source>
        <dbReference type="Proteomes" id="UP001501442"/>
    </source>
</evidence>
<organism evidence="2 3">
    <name type="scientific">Actinoallomurus vinaceus</name>
    <dbReference type="NCBI Taxonomy" id="1080074"/>
    <lineage>
        <taxon>Bacteria</taxon>
        <taxon>Bacillati</taxon>
        <taxon>Actinomycetota</taxon>
        <taxon>Actinomycetes</taxon>
        <taxon>Streptosporangiales</taxon>
        <taxon>Thermomonosporaceae</taxon>
        <taxon>Actinoallomurus</taxon>
    </lineage>
</organism>
<feature type="transmembrane region" description="Helical" evidence="1">
    <location>
        <begin position="25"/>
        <end position="45"/>
    </location>
</feature>
<keyword evidence="1" id="KW-0812">Transmembrane</keyword>
<dbReference type="EMBL" id="BAABHK010000023">
    <property type="protein sequence ID" value="GAA4638516.1"/>
    <property type="molecule type" value="Genomic_DNA"/>
</dbReference>
<evidence type="ECO:0008006" key="4">
    <source>
        <dbReference type="Google" id="ProtNLM"/>
    </source>
</evidence>
<feature type="transmembrane region" description="Helical" evidence="1">
    <location>
        <begin position="131"/>
        <end position="153"/>
    </location>
</feature>
<feature type="transmembrane region" description="Helical" evidence="1">
    <location>
        <begin position="92"/>
        <end position="111"/>
    </location>
</feature>
<proteinExistence type="predicted"/>
<evidence type="ECO:0000313" key="2">
    <source>
        <dbReference type="EMBL" id="GAA4638516.1"/>
    </source>
</evidence>
<name>A0ABP8US25_9ACTN</name>
<dbReference type="Proteomes" id="UP001501442">
    <property type="component" value="Unassembled WGS sequence"/>
</dbReference>
<gene>
    <name evidence="2" type="ORF">GCM10023196_096580</name>
</gene>
<accession>A0ABP8US25</accession>
<comment type="caution">
    <text evidence="2">The sequence shown here is derived from an EMBL/GenBank/DDBJ whole genome shotgun (WGS) entry which is preliminary data.</text>
</comment>
<keyword evidence="3" id="KW-1185">Reference proteome</keyword>
<feature type="transmembrane region" description="Helical" evidence="1">
    <location>
        <begin position="57"/>
        <end position="80"/>
    </location>
</feature>
<keyword evidence="1" id="KW-1133">Transmembrane helix</keyword>
<reference evidence="3" key="1">
    <citation type="journal article" date="2019" name="Int. J. Syst. Evol. Microbiol.">
        <title>The Global Catalogue of Microorganisms (GCM) 10K type strain sequencing project: providing services to taxonomists for standard genome sequencing and annotation.</title>
        <authorList>
            <consortium name="The Broad Institute Genomics Platform"/>
            <consortium name="The Broad Institute Genome Sequencing Center for Infectious Disease"/>
            <person name="Wu L."/>
            <person name="Ma J."/>
        </authorList>
    </citation>
    <scope>NUCLEOTIDE SEQUENCE [LARGE SCALE GENOMIC DNA]</scope>
    <source>
        <strain evidence="3">JCM 17939</strain>
    </source>
</reference>
<protein>
    <recommendedName>
        <fullName evidence="4">Integral membrane protein</fullName>
    </recommendedName>
</protein>